<comment type="similarity">
    <text evidence="4">Belongs to the glycosyl hydrolase 65 family.</text>
</comment>
<accession>A0A1G4M8I3</accession>
<evidence type="ECO:0000256" key="9">
    <source>
        <dbReference type="ARBA" id="ARBA00023180"/>
    </source>
</evidence>
<keyword evidence="15" id="KW-1185">Reference proteome</keyword>
<feature type="domain" description="Glycoside hydrolase family 65 N-terminal" evidence="13">
    <location>
        <begin position="114"/>
        <end position="390"/>
    </location>
</feature>
<evidence type="ECO:0000256" key="5">
    <source>
        <dbReference type="ARBA" id="ARBA00012757"/>
    </source>
</evidence>
<dbReference type="InterPro" id="IPR005196">
    <property type="entry name" value="Glyco_hydro_65_N"/>
</dbReference>
<dbReference type="GO" id="GO:0004555">
    <property type="term" value="F:alpha,alpha-trehalase activity"/>
    <property type="evidence" value="ECO:0007669"/>
    <property type="project" value="UniProtKB-EC"/>
</dbReference>
<keyword evidence="6" id="KW-0574">Periplasm</keyword>
<dbReference type="EC" id="3.2.1.28" evidence="5"/>
<dbReference type="InterPro" id="IPR037018">
    <property type="entry name" value="GH65_N"/>
</dbReference>
<dbReference type="OMA" id="DIALAHW"/>
<dbReference type="InterPro" id="IPR005195">
    <property type="entry name" value="Glyco_hydro_65_M"/>
</dbReference>
<dbReference type="Gene3D" id="2.70.98.40">
    <property type="entry name" value="Glycoside hydrolase, family 65, N-terminal domain"/>
    <property type="match status" value="1"/>
</dbReference>
<dbReference type="SUPFAM" id="SSF48208">
    <property type="entry name" value="Six-hairpin glycosidases"/>
    <property type="match status" value="1"/>
</dbReference>
<dbReference type="Pfam" id="PF03632">
    <property type="entry name" value="Glyco_hydro_65m"/>
    <property type="match status" value="1"/>
</dbReference>
<comment type="catalytic activity">
    <reaction evidence="1">
        <text>alpha,alpha-trehalose + H2O = alpha-D-glucose + beta-D-glucose</text>
        <dbReference type="Rhea" id="RHEA:32675"/>
        <dbReference type="ChEBI" id="CHEBI:15377"/>
        <dbReference type="ChEBI" id="CHEBI:15903"/>
        <dbReference type="ChEBI" id="CHEBI:16551"/>
        <dbReference type="ChEBI" id="CHEBI:17925"/>
        <dbReference type="EC" id="3.2.1.28"/>
    </reaction>
</comment>
<dbReference type="FunFam" id="1.50.10.10:FF:000032">
    <property type="entry name" value="Vacuolar acid trehalase"/>
    <property type="match status" value="1"/>
</dbReference>
<evidence type="ECO:0000313" key="14">
    <source>
        <dbReference type="EMBL" id="SCW00111.1"/>
    </source>
</evidence>
<evidence type="ECO:0000313" key="15">
    <source>
        <dbReference type="Proteomes" id="UP000190831"/>
    </source>
</evidence>
<dbReference type="InterPro" id="IPR012341">
    <property type="entry name" value="6hp_glycosidase-like_sf"/>
</dbReference>
<dbReference type="EMBL" id="LT598489">
    <property type="protein sequence ID" value="SCW00111.1"/>
    <property type="molecule type" value="Genomic_DNA"/>
</dbReference>
<evidence type="ECO:0000259" key="12">
    <source>
        <dbReference type="Pfam" id="PF03632"/>
    </source>
</evidence>
<protein>
    <recommendedName>
        <fullName evidence="5">alpha,alpha-trehalase</fullName>
        <ecNumber evidence="5">3.2.1.28</ecNumber>
    </recommendedName>
</protein>
<dbReference type="GO" id="GO:0042597">
    <property type="term" value="C:periplasmic space"/>
    <property type="evidence" value="ECO:0007669"/>
    <property type="project" value="UniProtKB-SubCell"/>
</dbReference>
<evidence type="ECO:0000256" key="6">
    <source>
        <dbReference type="ARBA" id="ARBA00022764"/>
    </source>
</evidence>
<dbReference type="PANTHER" id="PTHR11051:SF8">
    <property type="entry name" value="PROTEIN-GLUCOSYLGALACTOSYLHYDROXYLYSINE GLUCOSIDASE"/>
    <property type="match status" value="1"/>
</dbReference>
<dbReference type="InterPro" id="IPR008928">
    <property type="entry name" value="6-hairpin_glycosidase_sf"/>
</dbReference>
<reference evidence="15" key="1">
    <citation type="submission" date="2016-03" db="EMBL/GenBank/DDBJ databases">
        <authorList>
            <person name="Devillers H."/>
        </authorList>
    </citation>
    <scope>NUCLEOTIDE SEQUENCE [LARGE SCALE GENOMIC DNA]</scope>
</reference>
<evidence type="ECO:0000256" key="8">
    <source>
        <dbReference type="ARBA" id="ARBA00022968"/>
    </source>
</evidence>
<keyword evidence="11" id="KW-0812">Transmembrane</keyword>
<dbReference type="Pfam" id="PF03636">
    <property type="entry name" value="Glyco_hydro_65N"/>
    <property type="match status" value="1"/>
</dbReference>
<feature type="domain" description="Glycoside hydrolase family 65 central catalytic" evidence="12">
    <location>
        <begin position="449"/>
        <end position="669"/>
    </location>
</feature>
<evidence type="ECO:0000259" key="13">
    <source>
        <dbReference type="Pfam" id="PF03636"/>
    </source>
</evidence>
<name>A0A1G4M8I3_LACFM</name>
<evidence type="ECO:0000256" key="1">
    <source>
        <dbReference type="ARBA" id="ARBA00001576"/>
    </source>
</evidence>
<keyword evidence="11" id="KW-1133">Transmembrane helix</keyword>
<organism evidence="14 15">
    <name type="scientific">Lachancea fermentati</name>
    <name type="common">Zygosaccharomyces fermentati</name>
    <dbReference type="NCBI Taxonomy" id="4955"/>
    <lineage>
        <taxon>Eukaryota</taxon>
        <taxon>Fungi</taxon>
        <taxon>Dikarya</taxon>
        <taxon>Ascomycota</taxon>
        <taxon>Saccharomycotina</taxon>
        <taxon>Saccharomycetes</taxon>
        <taxon>Saccharomycetales</taxon>
        <taxon>Saccharomycetaceae</taxon>
        <taxon>Lachancea</taxon>
    </lineage>
</organism>
<dbReference type="PANTHER" id="PTHR11051">
    <property type="entry name" value="GLYCOSYL HYDROLASE-RELATED"/>
    <property type="match status" value="1"/>
</dbReference>
<feature type="coiled-coil region" evidence="10">
    <location>
        <begin position="75"/>
        <end position="102"/>
    </location>
</feature>
<dbReference type="OrthoDB" id="200349at2759"/>
<dbReference type="AlphaFoldDB" id="A0A1G4M8I3"/>
<evidence type="ECO:0000256" key="11">
    <source>
        <dbReference type="SAM" id="Phobius"/>
    </source>
</evidence>
<keyword evidence="8" id="KW-0735">Signal-anchor</keyword>
<sequence>MVGSINNRTCFSPYSRSVLYSENPSMKGRFQASRRFTYLGFLTTLAVLSWLTLADVHNDDEVTESALLSDRLKFRDLSSENIENSRKASQELEKQIVDSEDTYYDEQRRILGTTHFSENTYSRQPYVANGYIGSRIPNVGFGYALDTLNLWTPNSTVAGALDNGWPLRNQRFAGAFVADFYSLQAHLNSTNFPELDKKGYTTVITAIPQWTDLSFSLNDTFKFNPVDVHSDSITNYKQNLSMSEGIVTTEMDWHDLLHIETTIFAHRTIHPLGVVSMDITLNTSANLDGADYLDLQITDKLNYSTSRRAFLRNLGYETGSIYMTVEPDNVPYSSAVLYSSLEFPSQSLLNGTLYRINDNNSTVSQNQYVRITKDSPQINIKKYVGIVSSEFPRDDNSTNFELSKQIVEENIGHYDSLLASHIQGWSDLYNNTEVEIPSDSLLELAARSSIFHLLANTRSEDVSPERGLPLPVAGLSSDSYGGMVFWDADIWMMPSLLPFFPEIAKQIVNYRNVTHSQAVLNAQENDYLGAVYPWTSGRYANCTSTGPCIDYEYHINVDIAMSSFLLYLSGGAEADEDYLRYTTWPILRDAARFFTSYVKFNSTLGMYETKNMTDPDEFANFVDNGAFTNAGIKTLLKWATDVGTYLKYDVDSKWAEVSEHMFIPISQANITLEYTGMNASVEIKQADVVLMTYPLGFITDATILNNAIKDLYYYSERQSASGPAMTYPIFVAAASSLLNHGCSSQSYLYKSVLPYLRSPFAQFSEQSDDNFLTNGLTQPAFPFLTANGGFLQAIYFGLTGLRYSYKLDNSTGELVRFLKFDPVQMPLLPGGITLRGFRYMDQILDIVIDDAAATVYHKSGNSSVIIEISDRSIIYDQSNIFFENGSTLQFKKRDLPGTSYTLEPGSQLVFPLFKPNLNIDGNIAEGKQITNFTAGVSGDVVYSVIDGNNYTHWQPLDKYENAKLLIDLGPGNDEAVTHGMILWGQRPARNMSIYALLLSEQTELLLQNTSSTDQYEIQDIMSPSLNNEFKNDIDEDFEKFLTWKMLDINDFAQIASNLTILEGRFVPLLENLRITPSEPYYEQHEKNSEIDILPSNRTKFTINYQNVSAYGGANSSNDNSSSAFIPRYYLISVEGTYDDDDDDNGATINEIAFIAN</sequence>
<keyword evidence="10" id="KW-0175">Coiled coil</keyword>
<keyword evidence="9" id="KW-0325">Glycoprotein</keyword>
<feature type="transmembrane region" description="Helical" evidence="11">
    <location>
        <begin position="36"/>
        <end position="53"/>
    </location>
</feature>
<dbReference type="STRING" id="4955.A0A1G4M8I3"/>
<evidence type="ECO:0000256" key="7">
    <source>
        <dbReference type="ARBA" id="ARBA00022801"/>
    </source>
</evidence>
<evidence type="ECO:0000256" key="10">
    <source>
        <dbReference type="SAM" id="Coils"/>
    </source>
</evidence>
<dbReference type="Proteomes" id="UP000190831">
    <property type="component" value="Chromosome B"/>
</dbReference>
<gene>
    <name evidence="14" type="ORF">LAFE_0B09692G</name>
</gene>
<dbReference type="GO" id="GO:0016020">
    <property type="term" value="C:membrane"/>
    <property type="evidence" value="ECO:0007669"/>
    <property type="project" value="UniProtKB-SubCell"/>
</dbReference>
<proteinExistence type="inferred from homology"/>
<comment type="subcellular location">
    <subcellularLocation>
        <location evidence="3">Membrane</location>
        <topology evidence="3">Single-pass type II membrane protein</topology>
    </subcellularLocation>
    <subcellularLocation>
        <location evidence="2">Periplasm</location>
    </subcellularLocation>
</comment>
<dbReference type="GO" id="GO:0009277">
    <property type="term" value="C:fungal-type cell wall"/>
    <property type="evidence" value="ECO:0007669"/>
    <property type="project" value="TreeGrafter"/>
</dbReference>
<dbReference type="GO" id="GO:0015976">
    <property type="term" value="P:carbon utilization"/>
    <property type="evidence" value="ECO:0007669"/>
    <property type="project" value="UniProtKB-ARBA"/>
</dbReference>
<evidence type="ECO:0000256" key="3">
    <source>
        <dbReference type="ARBA" id="ARBA00004606"/>
    </source>
</evidence>
<keyword evidence="11" id="KW-0472">Membrane</keyword>
<keyword evidence="7" id="KW-0378">Hydrolase</keyword>
<dbReference type="GO" id="GO:0005993">
    <property type="term" value="P:trehalose catabolic process"/>
    <property type="evidence" value="ECO:0007669"/>
    <property type="project" value="TreeGrafter"/>
</dbReference>
<evidence type="ECO:0000256" key="2">
    <source>
        <dbReference type="ARBA" id="ARBA00004418"/>
    </source>
</evidence>
<evidence type="ECO:0000256" key="4">
    <source>
        <dbReference type="ARBA" id="ARBA00006768"/>
    </source>
</evidence>
<dbReference type="Gene3D" id="1.50.10.10">
    <property type="match status" value="1"/>
</dbReference>